<organism evidence="1 2">
    <name type="scientific">Xylaria curta</name>
    <dbReference type="NCBI Taxonomy" id="42375"/>
    <lineage>
        <taxon>Eukaryota</taxon>
        <taxon>Fungi</taxon>
        <taxon>Dikarya</taxon>
        <taxon>Ascomycota</taxon>
        <taxon>Pezizomycotina</taxon>
        <taxon>Sordariomycetes</taxon>
        <taxon>Xylariomycetidae</taxon>
        <taxon>Xylariales</taxon>
        <taxon>Xylariaceae</taxon>
        <taxon>Xylaria</taxon>
    </lineage>
</organism>
<keyword evidence="2" id="KW-1185">Reference proteome</keyword>
<sequence>MAASSSDREGLYKVAQTDDNIDNTTIDIIAIHGLGTKSPRTWEFKQRDNGCVFNWLSHEDMLPAAIPKARIFTYDWNANYFENAPVQTLLGHASNLLAHVMGERGSTTRPIIFIASCFGGLVLAEAIIRAAQEGSPYRRVLLDAVGIVFLATPFRGSDGAKQARWQVVVGGIMGRETSTQLVEDLNSKDKELRKLTHTFAELINRDTIRLPVYCFYETKTTEMLKHLLSPGLASRASAMLRKKTKKILVTEQSACLDGVEKQPLNATHSGTNKFNGPDDANYKLVRDVLKGFVDNAFNVISRRENSASGRSDNLEQPLERASPSTNKDNRQHTTVEGLGGTLTDTNCATLPVNECLQSLSFPEMNYRLDDITGIGPRPIEGTREWLVLHKKYEAWVQGDQCVLWMKGKPGSGKSTLLQYALSEATTKPRNGALILSFFFYGRGIELQKTPLGFFRSLLHQLLSTWLNGNGALANYKFFFESSLRAILRNRSVWLFVDALDECGEDNAVELIKSFRSMLHETPSSNPQFKVCFTCRHYPILNVHYGLEICLEDENEKAIFTHVQNQLSEYTSSTISLTAPEKITKRASGIFLWARLVTERIISRYRHGMISPENIDAEIDGIPKGLDDLYQDLIRTITDTAASLKLIRWICFATRPLSLLELQWAMVIDCKPLDQPLREYERAIVDDDLMKRRVHTLSGGFAETKYLYGENRPPIVQLIHQSVLDFFVEKGLSTLEKGSGPASSVIGKAHHQLSRSCIRYLSMKELGQTSQSVDFQDVWEFGPSDSERNELMSQFPLLVYTTRSWATHERESEKHNFPQNDILEYFGWLSEDFIRLWVWASRALSIETFDPASGKGRWNPWPPKGTRMVHVMSYFQLTRPLRKILEETGSNVNLRDDLNRTPLIIAAGMGHQAVVKLLLEQPSVEVNVILDCADRTPLYAAARGGHEAVVELLLDVGKAEADLARPGEHTPLSVAAEYGHEAIVRRLLNTGKVDVNSRPFIDSTPLFFAAKNGHKAVVKCLLDTGKAVPDKKCFGGITPLYGAACNGHHAVVQLLLATGRVDADSKDMKGETPLLSAARRGHQTVVQLLLGTGKVDANHKNWCGDTPLTVATGRGCQSIVELLQKHISEGDLKT</sequence>
<reference evidence="1" key="1">
    <citation type="submission" date="2022-10" db="EMBL/GenBank/DDBJ databases">
        <title>Genome Sequence of Xylaria curta.</title>
        <authorList>
            <person name="Buettner E."/>
        </authorList>
    </citation>
    <scope>NUCLEOTIDE SEQUENCE</scope>
    <source>
        <strain evidence="1">Babe10</strain>
    </source>
</reference>
<evidence type="ECO:0000313" key="2">
    <source>
        <dbReference type="Proteomes" id="UP001143856"/>
    </source>
</evidence>
<name>A0ACC1NIC3_9PEZI</name>
<comment type="caution">
    <text evidence="1">The sequence shown here is derived from an EMBL/GenBank/DDBJ whole genome shotgun (WGS) entry which is preliminary data.</text>
</comment>
<evidence type="ECO:0000313" key="1">
    <source>
        <dbReference type="EMBL" id="KAJ2978093.1"/>
    </source>
</evidence>
<proteinExistence type="predicted"/>
<accession>A0ACC1NIC3</accession>
<gene>
    <name evidence="1" type="ORF">NUW58_g7604</name>
</gene>
<protein>
    <submittedName>
        <fullName evidence="1">Uncharacterized protein</fullName>
    </submittedName>
</protein>
<dbReference type="EMBL" id="JAPDGR010002023">
    <property type="protein sequence ID" value="KAJ2978093.1"/>
    <property type="molecule type" value="Genomic_DNA"/>
</dbReference>
<dbReference type="Proteomes" id="UP001143856">
    <property type="component" value="Unassembled WGS sequence"/>
</dbReference>